<name>A0A9D5JXG1_9BACT</name>
<comment type="caution">
    <text evidence="1">The sequence shown here is derived from an EMBL/GenBank/DDBJ whole genome shotgun (WGS) entry which is preliminary data.</text>
</comment>
<dbReference type="Proteomes" id="UP000649604">
    <property type="component" value="Unassembled WGS sequence"/>
</dbReference>
<proteinExistence type="predicted"/>
<sequence>MKHATRKQRLTSYRPMISVTLRMPEDVIEDLKRIAPQRGFSGYQPLMRAYIGQGLRQDIARLEATPLEDFVESLRRHGVNETTITEALAEIE</sequence>
<evidence type="ECO:0000313" key="1">
    <source>
        <dbReference type="EMBL" id="MBD3325627.1"/>
    </source>
</evidence>
<dbReference type="EMBL" id="WJJP01000441">
    <property type="protein sequence ID" value="MBD3325627.1"/>
    <property type="molecule type" value="Genomic_DNA"/>
</dbReference>
<evidence type="ECO:0008006" key="3">
    <source>
        <dbReference type="Google" id="ProtNLM"/>
    </source>
</evidence>
<reference evidence="1" key="1">
    <citation type="submission" date="2019-11" db="EMBL/GenBank/DDBJ databases">
        <title>Microbial mats filling the niche in hypersaline microbial mats.</title>
        <authorList>
            <person name="Wong H.L."/>
            <person name="Macleod F.I."/>
            <person name="White R.A. III"/>
            <person name="Burns B.P."/>
        </authorList>
    </citation>
    <scope>NUCLEOTIDE SEQUENCE</scope>
    <source>
        <strain evidence="1">Rbin_158</strain>
    </source>
</reference>
<protein>
    <recommendedName>
        <fullName evidence="3">CopG family transcriptional regulator</fullName>
    </recommendedName>
</protein>
<evidence type="ECO:0000313" key="2">
    <source>
        <dbReference type="Proteomes" id="UP000649604"/>
    </source>
</evidence>
<gene>
    <name evidence="1" type="ORF">GF339_13665</name>
</gene>
<organism evidence="1 2">
    <name type="scientific">candidate division KSB3 bacterium</name>
    <dbReference type="NCBI Taxonomy" id="2044937"/>
    <lineage>
        <taxon>Bacteria</taxon>
        <taxon>candidate division KSB3</taxon>
    </lineage>
</organism>
<accession>A0A9D5JXG1</accession>
<dbReference type="AlphaFoldDB" id="A0A9D5JXG1"/>